<dbReference type="OrthoDB" id="64915at2759"/>
<evidence type="ECO:0008006" key="3">
    <source>
        <dbReference type="Google" id="ProtNLM"/>
    </source>
</evidence>
<dbReference type="GO" id="GO:0006740">
    <property type="term" value="P:NADPH regeneration"/>
    <property type="evidence" value="ECO:0007669"/>
    <property type="project" value="TreeGrafter"/>
</dbReference>
<dbReference type="PANTHER" id="PTHR42840:SF5">
    <property type="entry name" value="NAD(P)-BINDING ROSSMANN-FOLD SUPERFAMILY PROTEIN"/>
    <property type="match status" value="1"/>
</dbReference>
<evidence type="ECO:0000313" key="1">
    <source>
        <dbReference type="EMBL" id="RPB29875.1"/>
    </source>
</evidence>
<dbReference type="GO" id="GO:0016491">
    <property type="term" value="F:oxidoreductase activity"/>
    <property type="evidence" value="ECO:0007669"/>
    <property type="project" value="TreeGrafter"/>
</dbReference>
<organism evidence="1 2">
    <name type="scientific">Terfezia boudieri ATCC MYA-4762</name>
    <dbReference type="NCBI Taxonomy" id="1051890"/>
    <lineage>
        <taxon>Eukaryota</taxon>
        <taxon>Fungi</taxon>
        <taxon>Dikarya</taxon>
        <taxon>Ascomycota</taxon>
        <taxon>Pezizomycotina</taxon>
        <taxon>Pezizomycetes</taxon>
        <taxon>Pezizales</taxon>
        <taxon>Pezizaceae</taxon>
        <taxon>Terfezia</taxon>
    </lineage>
</organism>
<name>A0A3N4MQX1_9PEZI</name>
<sequence length="151" mass="16482">MAPLGIAILGSGIFAVEQHKPGVGRLRSAETCCGVLSTDFGRFASQKDVDAVIIALPIPVQPSIIKRCLLAGKHALSDKSIAPGLKQVQELLDWFMEAYKYEREVVEKMGRMLAFSVFAGNYETEWRKVPSYQGGFFLDGGVLQTAALSPY</sequence>
<proteinExistence type="predicted"/>
<gene>
    <name evidence="1" type="ORF">L211DRAFT_48033</name>
</gene>
<dbReference type="FunCoup" id="A0A3N4MQX1">
    <property type="interactions" value="246"/>
</dbReference>
<dbReference type="Gene3D" id="3.30.360.10">
    <property type="entry name" value="Dihydrodipicolinate Reductase, domain 2"/>
    <property type="match status" value="1"/>
</dbReference>
<protein>
    <recommendedName>
        <fullName evidence="3">Gfo/Idh/MocA-like oxidoreductase N-terminal domain-containing protein</fullName>
    </recommendedName>
</protein>
<dbReference type="Gene3D" id="3.40.50.720">
    <property type="entry name" value="NAD(P)-binding Rossmann-like Domain"/>
    <property type="match status" value="1"/>
</dbReference>
<dbReference type="EMBL" id="ML121527">
    <property type="protein sequence ID" value="RPB29875.1"/>
    <property type="molecule type" value="Genomic_DNA"/>
</dbReference>
<accession>A0A3N4MQX1</accession>
<dbReference type="AlphaFoldDB" id="A0A3N4MQX1"/>
<dbReference type="Proteomes" id="UP000267821">
    <property type="component" value="Unassembled WGS sequence"/>
</dbReference>
<dbReference type="InterPro" id="IPR036291">
    <property type="entry name" value="NAD(P)-bd_dom_sf"/>
</dbReference>
<reference evidence="1 2" key="1">
    <citation type="journal article" date="2018" name="Nat. Ecol. Evol.">
        <title>Pezizomycetes genomes reveal the molecular basis of ectomycorrhizal truffle lifestyle.</title>
        <authorList>
            <person name="Murat C."/>
            <person name="Payen T."/>
            <person name="Noel B."/>
            <person name="Kuo A."/>
            <person name="Morin E."/>
            <person name="Chen J."/>
            <person name="Kohler A."/>
            <person name="Krizsan K."/>
            <person name="Balestrini R."/>
            <person name="Da Silva C."/>
            <person name="Montanini B."/>
            <person name="Hainaut M."/>
            <person name="Levati E."/>
            <person name="Barry K.W."/>
            <person name="Belfiori B."/>
            <person name="Cichocki N."/>
            <person name="Clum A."/>
            <person name="Dockter R.B."/>
            <person name="Fauchery L."/>
            <person name="Guy J."/>
            <person name="Iotti M."/>
            <person name="Le Tacon F."/>
            <person name="Lindquist E.A."/>
            <person name="Lipzen A."/>
            <person name="Malagnac F."/>
            <person name="Mello A."/>
            <person name="Molinier V."/>
            <person name="Miyauchi S."/>
            <person name="Poulain J."/>
            <person name="Riccioni C."/>
            <person name="Rubini A."/>
            <person name="Sitrit Y."/>
            <person name="Splivallo R."/>
            <person name="Traeger S."/>
            <person name="Wang M."/>
            <person name="Zifcakova L."/>
            <person name="Wipf D."/>
            <person name="Zambonelli A."/>
            <person name="Paolocci F."/>
            <person name="Nowrousian M."/>
            <person name="Ottonello S."/>
            <person name="Baldrian P."/>
            <person name="Spatafora J.W."/>
            <person name="Henrissat B."/>
            <person name="Nagy L.G."/>
            <person name="Aury J.M."/>
            <person name="Wincker P."/>
            <person name="Grigoriev I.V."/>
            <person name="Bonfante P."/>
            <person name="Martin F.M."/>
        </authorList>
    </citation>
    <scope>NUCLEOTIDE SEQUENCE [LARGE SCALE GENOMIC DNA]</scope>
    <source>
        <strain evidence="1 2">ATCC MYA-4762</strain>
    </source>
</reference>
<dbReference type="SUPFAM" id="SSF51735">
    <property type="entry name" value="NAD(P)-binding Rossmann-fold domains"/>
    <property type="match status" value="1"/>
</dbReference>
<dbReference type="PANTHER" id="PTHR42840">
    <property type="entry name" value="NAD(P)-BINDING ROSSMANN-FOLD SUPERFAMILY PROTEIN-RELATED"/>
    <property type="match status" value="1"/>
</dbReference>
<dbReference type="GO" id="GO:0005737">
    <property type="term" value="C:cytoplasm"/>
    <property type="evidence" value="ECO:0007669"/>
    <property type="project" value="TreeGrafter"/>
</dbReference>
<dbReference type="InParanoid" id="A0A3N4MQX1"/>
<dbReference type="STRING" id="1051890.A0A3N4MQX1"/>
<evidence type="ECO:0000313" key="2">
    <source>
        <dbReference type="Proteomes" id="UP000267821"/>
    </source>
</evidence>
<keyword evidence="2" id="KW-1185">Reference proteome</keyword>